<dbReference type="EMBL" id="JAWXVH010000013">
    <property type="protein sequence ID" value="MDX6187483.1"/>
    <property type="molecule type" value="Genomic_DNA"/>
</dbReference>
<evidence type="ECO:0000313" key="4">
    <source>
        <dbReference type="Proteomes" id="UP001278738"/>
    </source>
</evidence>
<dbReference type="EMBL" id="JAWXVG010000012">
    <property type="protein sequence ID" value="MDX6183951.1"/>
    <property type="molecule type" value="Genomic_DNA"/>
</dbReference>
<dbReference type="RefSeq" id="WP_229973854.1">
    <property type="nucleotide sequence ID" value="NZ_CP087133.1"/>
</dbReference>
<dbReference type="Proteomes" id="UP001270053">
    <property type="component" value="Unassembled WGS sequence"/>
</dbReference>
<evidence type="ECO:0000313" key="2">
    <source>
        <dbReference type="EMBL" id="MDX6187483.1"/>
    </source>
</evidence>
<keyword evidence="4" id="KW-1185">Reference proteome</keyword>
<reference evidence="2 4" key="1">
    <citation type="submission" date="2023-11" db="EMBL/GenBank/DDBJ databases">
        <title>Unpublished Manusciprt.</title>
        <authorList>
            <person name="Saticioglu I.B."/>
            <person name="Ay H."/>
            <person name="Ajmi N."/>
            <person name="Altun S."/>
            <person name="Duman M."/>
        </authorList>
    </citation>
    <scope>NUCLEOTIDE SEQUENCE</scope>
    <source>
        <strain evidence="1 4">Fl-33</strain>
        <strain evidence="2">Fl-77</strain>
    </source>
</reference>
<evidence type="ECO:0000313" key="3">
    <source>
        <dbReference type="Proteomes" id="UP001270053"/>
    </source>
</evidence>
<gene>
    <name evidence="1" type="ORF">SGQ18_17470</name>
    <name evidence="2" type="ORF">SGQ44_17120</name>
</gene>
<evidence type="ECO:0008006" key="5">
    <source>
        <dbReference type="Google" id="ProtNLM"/>
    </source>
</evidence>
<name>A0AAJ2VYR5_9FLAO</name>
<dbReference type="AlphaFoldDB" id="A0AAJ2VYR5"/>
<comment type="caution">
    <text evidence="2">The sequence shown here is derived from an EMBL/GenBank/DDBJ whole genome shotgun (WGS) entry which is preliminary data.</text>
</comment>
<proteinExistence type="predicted"/>
<dbReference type="PROSITE" id="PS51257">
    <property type="entry name" value="PROKAR_LIPOPROTEIN"/>
    <property type="match status" value="1"/>
</dbReference>
<organism evidence="2 3">
    <name type="scientific">Flavobacterium flavipigmentatum</name>
    <dbReference type="NCBI Taxonomy" id="2893884"/>
    <lineage>
        <taxon>Bacteria</taxon>
        <taxon>Pseudomonadati</taxon>
        <taxon>Bacteroidota</taxon>
        <taxon>Flavobacteriia</taxon>
        <taxon>Flavobacteriales</taxon>
        <taxon>Flavobacteriaceae</taxon>
        <taxon>Flavobacterium</taxon>
    </lineage>
</organism>
<evidence type="ECO:0000313" key="1">
    <source>
        <dbReference type="EMBL" id="MDX6183951.1"/>
    </source>
</evidence>
<accession>A0AAJ2VYR5</accession>
<protein>
    <recommendedName>
        <fullName evidence="5">Lipoprotein</fullName>
    </recommendedName>
</protein>
<sequence>MKNYKLIIGLFSSFCILTSCSNNRKIEITGYAYRNDKVVIFENRKEILNFKISGKIDEKKLCSFYESKLKIKPSNVELNFKIDSSGILVLDTCLVIPKEFKNPFVSIIYPSAKSKFKRKILLADDRMFVKD</sequence>
<dbReference type="Proteomes" id="UP001278738">
    <property type="component" value="Unassembled WGS sequence"/>
</dbReference>